<evidence type="ECO:0000313" key="2">
    <source>
        <dbReference type="EMBL" id="QNL98991.1"/>
    </source>
</evidence>
<protein>
    <submittedName>
        <fullName evidence="2">Uncharacterized protein</fullName>
    </submittedName>
</protein>
<accession>A0A7G9FKB0</accession>
<feature type="transmembrane region" description="Helical" evidence="1">
    <location>
        <begin position="37"/>
        <end position="59"/>
    </location>
</feature>
<keyword evidence="3" id="KW-1185">Reference proteome</keyword>
<dbReference type="RefSeq" id="WP_196020185.1">
    <property type="nucleotide sequence ID" value="NZ_CP060632.1"/>
</dbReference>
<sequence length="325" mass="38129">MENSEEKNLDVKDTMQDKAYKVIKKCKEIAEKDFTKFSALFVAVMTVGLWVIKGMWYAYQSGRFSVYGIASCYITSDDESFLLQIIQLAAVLIVWFGINYLFYTILVSEDETKYHWKRKLKSVVFWIVEMLLLLIMVLITSRVSIINLIKDSTVESVVMLLIVLAFVCAAVNIYGIEFAIEKKFSDRKKKKLKSKLEKQKDIDDGNQHKRNSKNMIFTVFITVALEILLMYILGITYENDRSSYKIVLVEQEADEDSKYIFHYQSRQMNYTICPIVFENSDYYILTRLYKRDGKIEMDYEYQKIIEKTDTETFNCENIYGINIGE</sequence>
<proteinExistence type="predicted"/>
<organism evidence="2 3">
    <name type="scientific">Wujia chipingensis</name>
    <dbReference type="NCBI Taxonomy" id="2763670"/>
    <lineage>
        <taxon>Bacteria</taxon>
        <taxon>Bacillati</taxon>
        <taxon>Bacillota</taxon>
        <taxon>Clostridia</taxon>
        <taxon>Lachnospirales</taxon>
        <taxon>Lachnospiraceae</taxon>
        <taxon>Wujia</taxon>
    </lineage>
</organism>
<keyword evidence="1" id="KW-1133">Transmembrane helix</keyword>
<feature type="transmembrane region" description="Helical" evidence="1">
    <location>
        <begin position="123"/>
        <end position="145"/>
    </location>
</feature>
<reference evidence="2 3" key="1">
    <citation type="submission" date="2020-08" db="EMBL/GenBank/DDBJ databases">
        <authorList>
            <person name="Liu C."/>
            <person name="Sun Q."/>
        </authorList>
    </citation>
    <scope>NUCLEOTIDE SEQUENCE [LARGE SCALE GENOMIC DNA]</scope>
    <source>
        <strain evidence="2 3">NSJ-4</strain>
    </source>
</reference>
<name>A0A7G9FKB0_9FIRM</name>
<feature type="transmembrane region" description="Helical" evidence="1">
    <location>
        <begin position="216"/>
        <end position="237"/>
    </location>
</feature>
<gene>
    <name evidence="2" type="ORF">H9Q76_09585</name>
</gene>
<feature type="transmembrane region" description="Helical" evidence="1">
    <location>
        <begin position="81"/>
        <end position="102"/>
    </location>
</feature>
<feature type="transmembrane region" description="Helical" evidence="1">
    <location>
        <begin position="157"/>
        <end position="180"/>
    </location>
</feature>
<dbReference type="EMBL" id="CP060632">
    <property type="protein sequence ID" value="QNL98991.1"/>
    <property type="molecule type" value="Genomic_DNA"/>
</dbReference>
<dbReference type="KEGG" id="wcp:H9Q76_09585"/>
<keyword evidence="1" id="KW-0472">Membrane</keyword>
<keyword evidence="1" id="KW-0812">Transmembrane</keyword>
<evidence type="ECO:0000313" key="3">
    <source>
        <dbReference type="Proteomes" id="UP000515819"/>
    </source>
</evidence>
<dbReference type="AlphaFoldDB" id="A0A7G9FKB0"/>
<evidence type="ECO:0000256" key="1">
    <source>
        <dbReference type="SAM" id="Phobius"/>
    </source>
</evidence>
<dbReference type="Proteomes" id="UP000515819">
    <property type="component" value="Chromosome"/>
</dbReference>